<dbReference type="RefSeq" id="XP_009168555.1">
    <property type="nucleotide sequence ID" value="XM_009170291.1"/>
</dbReference>
<gene>
    <name evidence="1" type="ORF">T265_05308</name>
</gene>
<accession>A0A074ZWH0</accession>
<reference evidence="1 2" key="1">
    <citation type="submission" date="2013-11" db="EMBL/GenBank/DDBJ databases">
        <title>Opisthorchis viverrini - life in the bile duct.</title>
        <authorList>
            <person name="Young N.D."/>
            <person name="Nagarajan N."/>
            <person name="Lin S.J."/>
            <person name="Korhonen P.K."/>
            <person name="Jex A.R."/>
            <person name="Hall R.S."/>
            <person name="Safavi-Hemami H."/>
            <person name="Kaewkong W."/>
            <person name="Bertrand D."/>
            <person name="Gao S."/>
            <person name="Seet Q."/>
            <person name="Wongkham S."/>
            <person name="Teh B.T."/>
            <person name="Wongkham C."/>
            <person name="Intapan P.M."/>
            <person name="Maleewong W."/>
            <person name="Yang X."/>
            <person name="Hu M."/>
            <person name="Wang Z."/>
            <person name="Hofmann A."/>
            <person name="Sternberg P.W."/>
            <person name="Tan P."/>
            <person name="Wang J."/>
            <person name="Gasser R.B."/>
        </authorList>
    </citation>
    <scope>NUCLEOTIDE SEQUENCE [LARGE SCALE GENOMIC DNA]</scope>
</reference>
<dbReference type="EMBL" id="KL596717">
    <property type="protein sequence ID" value="KER27675.1"/>
    <property type="molecule type" value="Genomic_DNA"/>
</dbReference>
<protein>
    <submittedName>
        <fullName evidence="1">Uncharacterized protein</fullName>
    </submittedName>
</protein>
<proteinExistence type="predicted"/>
<evidence type="ECO:0000313" key="2">
    <source>
        <dbReference type="Proteomes" id="UP000054324"/>
    </source>
</evidence>
<sequence length="68" mass="7509">MERRTLVHAHPFIDVLGEEAGASIYGPILPQLVGSPPSGDKPVNYVVLLPVSTELRPCQFWQYSINFG</sequence>
<dbReference type="CTD" id="20319490"/>
<dbReference type="AlphaFoldDB" id="A0A074ZWH0"/>
<name>A0A074ZWH0_OPIVI</name>
<organism evidence="1 2">
    <name type="scientific">Opisthorchis viverrini</name>
    <name type="common">Southeast Asian liver fluke</name>
    <dbReference type="NCBI Taxonomy" id="6198"/>
    <lineage>
        <taxon>Eukaryota</taxon>
        <taxon>Metazoa</taxon>
        <taxon>Spiralia</taxon>
        <taxon>Lophotrochozoa</taxon>
        <taxon>Platyhelminthes</taxon>
        <taxon>Trematoda</taxon>
        <taxon>Digenea</taxon>
        <taxon>Opisthorchiida</taxon>
        <taxon>Opisthorchiata</taxon>
        <taxon>Opisthorchiidae</taxon>
        <taxon>Opisthorchis</taxon>
    </lineage>
</organism>
<dbReference type="GeneID" id="20319490"/>
<dbReference type="KEGG" id="ovi:T265_05308"/>
<dbReference type="Proteomes" id="UP000054324">
    <property type="component" value="Unassembled WGS sequence"/>
</dbReference>
<evidence type="ECO:0000313" key="1">
    <source>
        <dbReference type="EMBL" id="KER27675.1"/>
    </source>
</evidence>
<keyword evidence="2" id="KW-1185">Reference proteome</keyword>